<dbReference type="EC" id="4.2.99.20" evidence="3"/>
<dbReference type="HAMAP" id="MF_01660">
    <property type="entry name" value="MenH"/>
    <property type="match status" value="1"/>
</dbReference>
<dbReference type="InterPro" id="IPR000639">
    <property type="entry name" value="Epox_hydrolase-like"/>
</dbReference>
<dbReference type="Pfam" id="PF12697">
    <property type="entry name" value="Abhydrolase_6"/>
    <property type="match status" value="1"/>
</dbReference>
<dbReference type="PANTHER" id="PTHR42916:SF1">
    <property type="entry name" value="PROTEIN PHYLLO, CHLOROPLASTIC"/>
    <property type="match status" value="1"/>
</dbReference>
<protein>
    <recommendedName>
        <fullName evidence="3">Putative 2-succinyl-6-hydroxy-2,4-cyclohexadiene-1-carboxylate synthase</fullName>
        <shortName evidence="3">SHCHC synthase</shortName>
        <ecNumber evidence="3">4.2.99.20</ecNumber>
    </recommendedName>
</protein>
<comment type="subunit">
    <text evidence="3">Monomer.</text>
</comment>
<sequence>MSERLVLLHGFTQTGRSWDGVVAALGSQRYTALAPDLRGHGAAAGARPITFEAITRDVLALGGDRCALAGYSMGGRIALHVALAAPARISRLVLVATTAGIADDEERAARRAADDALAARIEAQPVEAFARDWGAQPLFAGQSPEVRALAHADRLRSEPAGLAASLRGVGTGAMAPLWDRLDTLTMPVEVIVGERDAKFRAIGERLHAAFPRARLTVVRGAGHAVPLEAPAAVAEVLDGDVPPAERD</sequence>
<comment type="catalytic activity">
    <reaction evidence="3">
        <text>5-enolpyruvoyl-6-hydroxy-2-succinyl-cyclohex-3-ene-1-carboxylate = (1R,6R)-6-hydroxy-2-succinyl-cyclohexa-2,4-diene-1-carboxylate + pyruvate</text>
        <dbReference type="Rhea" id="RHEA:25597"/>
        <dbReference type="ChEBI" id="CHEBI:15361"/>
        <dbReference type="ChEBI" id="CHEBI:58689"/>
        <dbReference type="ChEBI" id="CHEBI:58818"/>
        <dbReference type="EC" id="4.2.99.20"/>
    </reaction>
</comment>
<comment type="pathway">
    <text evidence="3">Quinol/quinone metabolism; menaquinone biosynthesis.</text>
</comment>
<comment type="similarity">
    <text evidence="3">Belongs to the AB hydrolase superfamily. MenH family.</text>
</comment>
<evidence type="ECO:0000313" key="5">
    <source>
        <dbReference type="EMBL" id="UUY02281.1"/>
    </source>
</evidence>
<evidence type="ECO:0000313" key="6">
    <source>
        <dbReference type="Proteomes" id="UP001058860"/>
    </source>
</evidence>
<evidence type="ECO:0000259" key="4">
    <source>
        <dbReference type="Pfam" id="PF12697"/>
    </source>
</evidence>
<evidence type="ECO:0000256" key="1">
    <source>
        <dbReference type="ARBA" id="ARBA00022428"/>
    </source>
</evidence>
<gene>
    <name evidence="3 5" type="primary">menH</name>
    <name evidence="5" type="ORF">LRS13_16380</name>
</gene>
<dbReference type="EMBL" id="CP088295">
    <property type="protein sequence ID" value="UUY02281.1"/>
    <property type="molecule type" value="Genomic_DNA"/>
</dbReference>
<dbReference type="SUPFAM" id="SSF53474">
    <property type="entry name" value="alpha/beta-Hydrolases"/>
    <property type="match status" value="1"/>
</dbReference>
<name>A0ABY5PC81_9ACTN</name>
<dbReference type="RefSeq" id="WP_353862814.1">
    <property type="nucleotide sequence ID" value="NZ_CP088295.1"/>
</dbReference>
<feature type="domain" description="AB hydrolase-1" evidence="4">
    <location>
        <begin position="5"/>
        <end position="236"/>
    </location>
</feature>
<comment type="function">
    <text evidence="3">Catalyzes a proton abstraction reaction that results in 2,5-elimination of pyruvate from 2-succinyl-5-enolpyruvyl-6-hydroxy-3-cyclohexene-1-carboxylate (SEPHCHC) and the formation of 2-succinyl-6-hydroxy-2,4-cyclohexadiene-1-carboxylate (SHCHC).</text>
</comment>
<dbReference type="Proteomes" id="UP001058860">
    <property type="component" value="Chromosome"/>
</dbReference>
<dbReference type="Gene3D" id="3.40.50.1820">
    <property type="entry name" value="alpha/beta hydrolase"/>
    <property type="match status" value="1"/>
</dbReference>
<dbReference type="InterPro" id="IPR000073">
    <property type="entry name" value="AB_hydrolase_1"/>
</dbReference>
<organism evidence="5 6">
    <name type="scientific">Svornostia abyssi</name>
    <dbReference type="NCBI Taxonomy" id="2898438"/>
    <lineage>
        <taxon>Bacteria</taxon>
        <taxon>Bacillati</taxon>
        <taxon>Actinomycetota</taxon>
        <taxon>Thermoleophilia</taxon>
        <taxon>Solirubrobacterales</taxon>
        <taxon>Baekduiaceae</taxon>
        <taxon>Svornostia</taxon>
    </lineage>
</organism>
<dbReference type="PANTHER" id="PTHR42916">
    <property type="entry name" value="2-SUCCINYL-5-ENOLPYRUVYL-6-HYDROXY-3-CYCLOHEXENE-1-CARBOXYLATE SYNTHASE"/>
    <property type="match status" value="1"/>
</dbReference>
<evidence type="ECO:0000256" key="2">
    <source>
        <dbReference type="ARBA" id="ARBA00023239"/>
    </source>
</evidence>
<accession>A0ABY5PC81</accession>
<keyword evidence="2 3" id="KW-0456">Lyase</keyword>
<evidence type="ECO:0000256" key="3">
    <source>
        <dbReference type="HAMAP-Rule" id="MF_01660"/>
    </source>
</evidence>
<dbReference type="PRINTS" id="PR00412">
    <property type="entry name" value="EPOXHYDRLASE"/>
</dbReference>
<keyword evidence="1 3" id="KW-0474">Menaquinone biosynthesis</keyword>
<dbReference type="InterPro" id="IPR022485">
    <property type="entry name" value="SHCHC_synthase_MenH"/>
</dbReference>
<proteinExistence type="inferred from homology"/>
<dbReference type="InterPro" id="IPR029058">
    <property type="entry name" value="AB_hydrolase_fold"/>
</dbReference>
<keyword evidence="6" id="KW-1185">Reference proteome</keyword>
<reference evidence="6" key="1">
    <citation type="submission" date="2021-11" db="EMBL/GenBank/DDBJ databases">
        <title>Cultivation dependent microbiological survey of springs from the worlds oldest radium mine currently devoted to the extraction of radon-saturated water.</title>
        <authorList>
            <person name="Kapinusova G."/>
            <person name="Smrhova T."/>
            <person name="Strejcek M."/>
            <person name="Suman J."/>
            <person name="Jani K."/>
            <person name="Pajer P."/>
            <person name="Uhlik O."/>
        </authorList>
    </citation>
    <scope>NUCLEOTIDE SEQUENCE [LARGE SCALE GENOMIC DNA]</scope>
    <source>
        <strain evidence="6">J379</strain>
    </source>
</reference>
<comment type="pathway">
    <text evidence="3">Quinol/quinone metabolism; 1,4-dihydroxy-2-naphthoate biosynthesis; 1,4-dihydroxy-2-naphthoate from chorismate: step 3/7.</text>
</comment>
<dbReference type="GO" id="GO:0070205">
    <property type="term" value="F:2-succinyl-6-hydroxy-2,4-cyclohexadiene-1-carboxylate synthase activity"/>
    <property type="evidence" value="ECO:0007669"/>
    <property type="project" value="UniProtKB-EC"/>
</dbReference>
<dbReference type="NCBIfam" id="TIGR03695">
    <property type="entry name" value="menH_SHCHC"/>
    <property type="match status" value="1"/>
</dbReference>